<feature type="domain" description="EVE" evidence="1">
    <location>
        <begin position="3"/>
        <end position="124"/>
    </location>
</feature>
<dbReference type="PANTHER" id="PTHR14087">
    <property type="entry name" value="THYMOCYTE NUCLEAR PROTEIN 1"/>
    <property type="match status" value="1"/>
</dbReference>
<dbReference type="InterPro" id="IPR052181">
    <property type="entry name" value="5hmC_binding"/>
</dbReference>
<comment type="caution">
    <text evidence="2">The sequence shown here is derived from an EMBL/GenBank/DDBJ whole genome shotgun (WGS) entry which is preliminary data.</text>
</comment>
<dbReference type="Pfam" id="PF01878">
    <property type="entry name" value="EVE"/>
    <property type="match status" value="1"/>
</dbReference>
<dbReference type="SUPFAM" id="SSF88697">
    <property type="entry name" value="PUA domain-like"/>
    <property type="match status" value="1"/>
</dbReference>
<proteinExistence type="predicted"/>
<gene>
    <name evidence="2" type="ORF">ENW50_05485</name>
</gene>
<dbReference type="PANTHER" id="PTHR14087:SF7">
    <property type="entry name" value="THYMOCYTE NUCLEAR PROTEIN 1"/>
    <property type="match status" value="1"/>
</dbReference>
<protein>
    <submittedName>
        <fullName evidence="2">EVE domain-containing protein</fullName>
    </submittedName>
</protein>
<reference evidence="2" key="1">
    <citation type="journal article" date="2020" name="mSystems">
        <title>Genome- and Community-Level Interaction Insights into Carbon Utilization and Element Cycling Functions of Hydrothermarchaeota in Hydrothermal Sediment.</title>
        <authorList>
            <person name="Zhou Z."/>
            <person name="Liu Y."/>
            <person name="Xu W."/>
            <person name="Pan J."/>
            <person name="Luo Z.H."/>
            <person name="Li M."/>
        </authorList>
    </citation>
    <scope>NUCLEOTIDE SEQUENCE [LARGE SCALE GENOMIC DNA]</scope>
    <source>
        <strain evidence="2">SpSt-855</strain>
    </source>
</reference>
<evidence type="ECO:0000313" key="2">
    <source>
        <dbReference type="EMBL" id="HGY94122.1"/>
    </source>
</evidence>
<dbReference type="Gene3D" id="3.10.590.10">
    <property type="entry name" value="ph1033 like domains"/>
    <property type="match status" value="1"/>
</dbReference>
<dbReference type="InterPro" id="IPR015947">
    <property type="entry name" value="PUA-like_sf"/>
</dbReference>
<name>A0A7V4XSA8_9BACT</name>
<sequence>MPYLLKTEPDVYSIDDLERDGETIWDGVGNPQAVGYLARMPIGEMLVIYHTSGEKRATGLAKCVAVNAENPKVPEVRIRFVKKLKTPRTLAEMKEMKLFAESPLVRQGRLGVVPLTAAQYEWIAGQ</sequence>
<organism evidence="2">
    <name type="scientific">Acidobacterium capsulatum</name>
    <dbReference type="NCBI Taxonomy" id="33075"/>
    <lineage>
        <taxon>Bacteria</taxon>
        <taxon>Pseudomonadati</taxon>
        <taxon>Acidobacteriota</taxon>
        <taxon>Terriglobia</taxon>
        <taxon>Terriglobales</taxon>
        <taxon>Acidobacteriaceae</taxon>
        <taxon>Acidobacterium</taxon>
    </lineage>
</organism>
<dbReference type="InterPro" id="IPR002740">
    <property type="entry name" value="EVE_domain"/>
</dbReference>
<accession>A0A7V4XSA8</accession>
<dbReference type="AlphaFoldDB" id="A0A7V4XSA8"/>
<evidence type="ECO:0000259" key="1">
    <source>
        <dbReference type="Pfam" id="PF01878"/>
    </source>
</evidence>
<dbReference type="EMBL" id="DTKL01000031">
    <property type="protein sequence ID" value="HGY94122.1"/>
    <property type="molecule type" value="Genomic_DNA"/>
</dbReference>